<dbReference type="OrthoDB" id="10387358at2759"/>
<dbReference type="AlphaFoldDB" id="A0A815IFT2"/>
<sequence length="230" mass="26633">MPVSSSTDTKTNPYMNTDEFFEYLEKRYNNTFAVFICGELQIIIPSILTVLTIKELNDLAHTVYPDLKSCSIEYYTGDHADKNGNHQLKHSIVALIQVLKNEFSLDRRKRADPTTMTTTNSSEMSEADTVVNKNEINLSNDKHIGKRKRRYCKVESSNHYSSNIEWSFSSDEYQPPSLEQLYPNEDASAQERADFELLTNGRMDYFCQKYLFLMNVNGMDLAFYYSNEIL</sequence>
<dbReference type="Proteomes" id="UP000663874">
    <property type="component" value="Unassembled WGS sequence"/>
</dbReference>
<gene>
    <name evidence="4" type="ORF">FNK824_LOCUS8644</name>
    <name evidence="3" type="ORF">OTI717_LOCUS7175</name>
    <name evidence="1" type="ORF">RFH988_LOCUS26365</name>
    <name evidence="2" type="ORF">SEV965_LOCUS29598</name>
</gene>
<reference evidence="2" key="1">
    <citation type="submission" date="2021-02" db="EMBL/GenBank/DDBJ databases">
        <authorList>
            <person name="Nowell W R."/>
        </authorList>
    </citation>
    <scope>NUCLEOTIDE SEQUENCE</scope>
</reference>
<proteinExistence type="predicted"/>
<dbReference type="Proteomes" id="UP000663882">
    <property type="component" value="Unassembled WGS sequence"/>
</dbReference>
<protein>
    <submittedName>
        <fullName evidence="2">Uncharacterized protein</fullName>
    </submittedName>
</protein>
<dbReference type="EMBL" id="CAJOAX010000529">
    <property type="protein sequence ID" value="CAF3608496.1"/>
    <property type="molecule type" value="Genomic_DNA"/>
</dbReference>
<comment type="caution">
    <text evidence="2">The sequence shown here is derived from an EMBL/GenBank/DDBJ whole genome shotgun (WGS) entry which is preliminary data.</text>
</comment>
<evidence type="ECO:0000313" key="3">
    <source>
        <dbReference type="EMBL" id="CAF3608496.1"/>
    </source>
</evidence>
<dbReference type="Proteomes" id="UP000663889">
    <property type="component" value="Unassembled WGS sequence"/>
</dbReference>
<dbReference type="EMBL" id="CAJNOO010002087">
    <property type="protein sequence ID" value="CAF1234872.1"/>
    <property type="molecule type" value="Genomic_DNA"/>
</dbReference>
<name>A0A815IFT2_9BILA</name>
<dbReference type="EMBL" id="CAJOBE010000862">
    <property type="protein sequence ID" value="CAF3693074.1"/>
    <property type="molecule type" value="Genomic_DNA"/>
</dbReference>
<evidence type="ECO:0000313" key="5">
    <source>
        <dbReference type="Proteomes" id="UP000663889"/>
    </source>
</evidence>
<evidence type="ECO:0000313" key="1">
    <source>
        <dbReference type="EMBL" id="CAF1234872.1"/>
    </source>
</evidence>
<dbReference type="EMBL" id="CAJNOU010003016">
    <property type="protein sequence ID" value="CAF1365346.1"/>
    <property type="molecule type" value="Genomic_DNA"/>
</dbReference>
<evidence type="ECO:0000313" key="4">
    <source>
        <dbReference type="EMBL" id="CAF3693074.1"/>
    </source>
</evidence>
<evidence type="ECO:0000313" key="2">
    <source>
        <dbReference type="EMBL" id="CAF1365346.1"/>
    </source>
</evidence>
<organism evidence="2 5">
    <name type="scientific">Rotaria sordida</name>
    <dbReference type="NCBI Taxonomy" id="392033"/>
    <lineage>
        <taxon>Eukaryota</taxon>
        <taxon>Metazoa</taxon>
        <taxon>Spiralia</taxon>
        <taxon>Gnathifera</taxon>
        <taxon>Rotifera</taxon>
        <taxon>Eurotatoria</taxon>
        <taxon>Bdelloidea</taxon>
        <taxon>Philodinida</taxon>
        <taxon>Philodinidae</taxon>
        <taxon>Rotaria</taxon>
    </lineage>
</organism>
<dbReference type="Proteomes" id="UP000663823">
    <property type="component" value="Unassembled WGS sequence"/>
</dbReference>
<accession>A0A815IFT2</accession>